<evidence type="ECO:0000256" key="2">
    <source>
        <dbReference type="ARBA" id="ARBA00022723"/>
    </source>
</evidence>
<feature type="compositionally biased region" description="Polar residues" evidence="8">
    <location>
        <begin position="1100"/>
        <end position="1109"/>
    </location>
</feature>
<accession>C0NUT1</accession>
<dbReference type="GO" id="GO:0045944">
    <property type="term" value="P:positive regulation of transcription by RNA polymerase II"/>
    <property type="evidence" value="ECO:0007669"/>
    <property type="project" value="TreeGrafter"/>
</dbReference>
<dbReference type="VEuPathDB" id="FungiDB:I7I50_10404"/>
<dbReference type="HOGENOM" id="CLU_010084_0_0_1"/>
<proteinExistence type="predicted"/>
<evidence type="ECO:0000256" key="6">
    <source>
        <dbReference type="ARBA" id="ARBA00023163"/>
    </source>
</evidence>
<feature type="compositionally biased region" description="Polar residues" evidence="8">
    <location>
        <begin position="789"/>
        <end position="802"/>
    </location>
</feature>
<evidence type="ECO:0000313" key="12">
    <source>
        <dbReference type="Proteomes" id="UP000001631"/>
    </source>
</evidence>
<feature type="compositionally biased region" description="Low complexity" evidence="8">
    <location>
        <begin position="818"/>
        <end position="849"/>
    </location>
</feature>
<dbReference type="SUPFAM" id="SSF57701">
    <property type="entry name" value="Zn2/Cys6 DNA-binding domain"/>
    <property type="match status" value="1"/>
</dbReference>
<keyword evidence="12" id="KW-1185">Reference proteome</keyword>
<dbReference type="PROSITE" id="PS00463">
    <property type="entry name" value="ZN2_CY6_FUNGAL_1"/>
    <property type="match status" value="1"/>
</dbReference>
<feature type="compositionally biased region" description="Polar residues" evidence="8">
    <location>
        <begin position="722"/>
        <end position="748"/>
    </location>
</feature>
<dbReference type="Pfam" id="PF04082">
    <property type="entry name" value="Fungal_trans"/>
    <property type="match status" value="1"/>
</dbReference>
<feature type="compositionally biased region" description="Polar residues" evidence="8">
    <location>
        <begin position="850"/>
        <end position="864"/>
    </location>
</feature>
<feature type="region of interest" description="Disordered" evidence="8">
    <location>
        <begin position="1007"/>
        <end position="1044"/>
    </location>
</feature>
<dbReference type="InterPro" id="IPR001138">
    <property type="entry name" value="Zn2Cys6_DnaBD"/>
</dbReference>
<sequence>MTSPQDSATAPGVAGSGAGSGSGSEKGQQPPDEAHDALDWRGSNNHSDEETPPDVKSPGSDTVQPKAPPLQKRRRVTRACDECRRKKIKCDGKQPCTHCTVYSYDCTYDQPSNRRRNPAPQYIEALENRVHKAEAILRTVIPDLDINDPRFDTVGQEELVARIRDRLKISDDADSAGQQPAGHERGEESLLESMVDNTGLLDVDDQGHWDYHGHSSGLIFMRRLRKQFGNLPDPRPEDRPTTKFQNISHILEGAKSSSESPIDSHLSPLHDLPDRDVARKLCMNTLEDACCIMPLLHMPSFYVMFDRIYDTPPENFSNEENSFLPLLYLVLAVGCLFRGVGDSTFDKSGYESATDQGFRYFKAGRQLLDITECRDLTSLQTVCFMILFLQSSANISTCYSYIGIALRASLRLGLHRSVSANFNPIELETRKRVFWVVRKMDVHVSTILGLPSMLSEDDIDQEYPQAVDDEFITAERILPVPLNHITLMAGVNAHIRLGRIVMKVLKYIYPIKIANQSANHTYMVSHSKIRELERDLQAWHEDLPDSFRPGGDAPPHIERVRQLLRIGYAHAQMVMYRPFLHYVTGNSQERKIDKRSFACAAACVSVARNVVHITAGMKEKKLLNGSYWFTMYTTYFAVLSLLFFILENPESATVKDGILKDALEGKNALAGLAKNSMAADRCAQSLNSIFKHLPEKLQNRRNTPTPLNRKRAQPTPPPASRTKGTMTPPHSNSATPSENMVVQPPQRSKTFPVHLVSKQVGQAKIQTVGASVDDNHHFQAARSWRVNEQSPLGLSQATPSSVNDEDMLRSSLTPSPSPISVSQQSLLPANLQQQNYQQQQQQQQEQQEQPPSVSSSVKQDTSFSPPLDSMAYIPDLMPMMFPSDDPFAYPTQPMSTLENNHFKGESNIAGAQFGFTSSSSSADPTSASTPILDPFHCFQSFSSNNNQDTSGSTASSLPPHLKQFPQLSTLGDPMASASSSTSPGGLLQSPDLISMSDESFFWQDLKSHQLSQPQHPSSQQQQQQQQHHPHDSRDHHMSGTPGFGMGMGMGMGVAGFGGLGMGMGMNMGVDLDDILGNITAGAANDAADGVDTAGPEGNIEWSQWTDTGL</sequence>
<dbReference type="PROSITE" id="PS50048">
    <property type="entry name" value="ZN2_CY6_FUNGAL_2"/>
    <property type="match status" value="1"/>
</dbReference>
<dbReference type="EMBL" id="GG663372">
    <property type="protein sequence ID" value="EEH04744.1"/>
    <property type="molecule type" value="Genomic_DNA"/>
</dbReference>
<feature type="region of interest" description="Disordered" evidence="8">
    <location>
        <begin position="789"/>
        <end position="870"/>
    </location>
</feature>
<keyword evidence="9" id="KW-1133">Transmembrane helix</keyword>
<evidence type="ECO:0000313" key="11">
    <source>
        <dbReference type="EMBL" id="EEH04744.1"/>
    </source>
</evidence>
<dbReference type="CDD" id="cd12148">
    <property type="entry name" value="fungal_TF_MHR"/>
    <property type="match status" value="1"/>
</dbReference>
<dbReference type="CDD" id="cd00067">
    <property type="entry name" value="GAL4"/>
    <property type="match status" value="1"/>
</dbReference>
<feature type="domain" description="Zn(2)-C6 fungal-type" evidence="10">
    <location>
        <begin position="79"/>
        <end position="108"/>
    </location>
</feature>
<dbReference type="Proteomes" id="UP000001631">
    <property type="component" value="Unassembled WGS sequence"/>
</dbReference>
<dbReference type="SMART" id="SM00066">
    <property type="entry name" value="GAL4"/>
    <property type="match status" value="1"/>
</dbReference>
<keyword evidence="5" id="KW-0238">DNA-binding</keyword>
<keyword evidence="7" id="KW-0539">Nucleus</keyword>
<dbReference type="PANTHER" id="PTHR47540">
    <property type="entry name" value="THIAMINE REPRESSIBLE GENES REGULATORY PROTEIN THI5"/>
    <property type="match status" value="1"/>
</dbReference>
<keyword evidence="9" id="KW-0812">Transmembrane</keyword>
<dbReference type="Pfam" id="PF00172">
    <property type="entry name" value="Zn_clus"/>
    <property type="match status" value="1"/>
</dbReference>
<dbReference type="InterPro" id="IPR007219">
    <property type="entry name" value="XnlR_reg_dom"/>
</dbReference>
<feature type="region of interest" description="Disordered" evidence="8">
    <location>
        <begin position="1"/>
        <end position="73"/>
    </location>
</feature>
<evidence type="ECO:0000256" key="9">
    <source>
        <dbReference type="SAM" id="Phobius"/>
    </source>
</evidence>
<keyword evidence="3" id="KW-0862">Zinc</keyword>
<evidence type="ECO:0000256" key="8">
    <source>
        <dbReference type="SAM" id="MobiDB-lite"/>
    </source>
</evidence>
<reference evidence="11" key="1">
    <citation type="submission" date="2009-02" db="EMBL/GenBank/DDBJ databases">
        <title>The Genome Sequence of Ajellomyces capsulatus strain G186AR.</title>
        <authorList>
            <consortium name="The Broad Institute Genome Sequencing Platform"/>
            <person name="Champion M."/>
            <person name="Cuomo C."/>
            <person name="Ma L.-J."/>
            <person name="Henn M.R."/>
            <person name="Sil A."/>
            <person name="Goldman B."/>
            <person name="Young S.K."/>
            <person name="Kodira C.D."/>
            <person name="Zeng Q."/>
            <person name="Koehrsen M."/>
            <person name="Alvarado L."/>
            <person name="Berlin A."/>
            <person name="Borenstein D."/>
            <person name="Chen Z."/>
            <person name="Engels R."/>
            <person name="Freedman E."/>
            <person name="Gellesch M."/>
            <person name="Goldberg J."/>
            <person name="Griggs A."/>
            <person name="Gujja S."/>
            <person name="Heiman D."/>
            <person name="Hepburn T."/>
            <person name="Howarth C."/>
            <person name="Jen D."/>
            <person name="Larson L."/>
            <person name="Lewis B."/>
            <person name="Mehta T."/>
            <person name="Park D."/>
            <person name="Pearson M."/>
            <person name="Roberts A."/>
            <person name="Saif S."/>
            <person name="Shea T."/>
            <person name="Shenoy N."/>
            <person name="Sisk P."/>
            <person name="Stolte C."/>
            <person name="Sykes S."/>
            <person name="Walk T."/>
            <person name="White J."/>
            <person name="Yandava C."/>
            <person name="Klein B."/>
            <person name="McEwen J.G."/>
            <person name="Puccia R."/>
            <person name="Goldman G.H."/>
            <person name="Felipe M.S."/>
            <person name="Nino-Vega G."/>
            <person name="San-Blas G."/>
            <person name="Taylor J."/>
            <person name="Mendoza L."/>
            <person name="Galagan J."/>
            <person name="Nusbaum C."/>
            <person name="Birren B."/>
        </authorList>
    </citation>
    <scope>NUCLEOTIDE SEQUENCE</scope>
    <source>
        <strain evidence="11">G186AR</strain>
    </source>
</reference>
<dbReference type="GO" id="GO:0005634">
    <property type="term" value="C:nucleus"/>
    <property type="evidence" value="ECO:0007669"/>
    <property type="project" value="UniProtKB-SubCell"/>
</dbReference>
<evidence type="ECO:0000256" key="1">
    <source>
        <dbReference type="ARBA" id="ARBA00004123"/>
    </source>
</evidence>
<dbReference type="RefSeq" id="XP_045285225.1">
    <property type="nucleotide sequence ID" value="XM_045433744.1"/>
</dbReference>
<dbReference type="InterPro" id="IPR051711">
    <property type="entry name" value="Stress_Response_Reg"/>
</dbReference>
<dbReference type="InParanoid" id="C0NUT1"/>
<evidence type="ECO:0000256" key="5">
    <source>
        <dbReference type="ARBA" id="ARBA00023125"/>
    </source>
</evidence>
<dbReference type="Gene3D" id="4.10.240.10">
    <property type="entry name" value="Zn(2)-C6 fungal-type DNA-binding domain"/>
    <property type="match status" value="1"/>
</dbReference>
<dbReference type="STRING" id="447093.C0NUT1"/>
<keyword evidence="9" id="KW-0472">Membrane</keyword>
<evidence type="ECO:0000256" key="7">
    <source>
        <dbReference type="ARBA" id="ARBA00023242"/>
    </source>
</evidence>
<dbReference type="AlphaFoldDB" id="C0NUT1"/>
<dbReference type="FunCoup" id="C0NUT1">
    <property type="interactions" value="234"/>
</dbReference>
<keyword evidence="2" id="KW-0479">Metal-binding</keyword>
<feature type="region of interest" description="Disordered" evidence="8">
    <location>
        <begin position="1088"/>
        <end position="1109"/>
    </location>
</feature>
<comment type="subcellular location">
    <subcellularLocation>
        <location evidence="1">Nucleus</location>
    </subcellularLocation>
</comment>
<gene>
    <name evidence="11" type="ORF">HCBG_06695</name>
</gene>
<feature type="region of interest" description="Disordered" evidence="8">
    <location>
        <begin position="693"/>
        <end position="748"/>
    </location>
</feature>
<dbReference type="InterPro" id="IPR036864">
    <property type="entry name" value="Zn2-C6_fun-type_DNA-bd_sf"/>
</dbReference>
<evidence type="ECO:0000256" key="3">
    <source>
        <dbReference type="ARBA" id="ARBA00022833"/>
    </source>
</evidence>
<name>C0NUT1_AJECG</name>
<feature type="compositionally biased region" description="Low complexity" evidence="8">
    <location>
        <begin position="1008"/>
        <end position="1026"/>
    </location>
</feature>
<feature type="compositionally biased region" description="Polar residues" evidence="8">
    <location>
        <begin position="940"/>
        <end position="956"/>
    </location>
</feature>
<dbReference type="GO" id="GO:0006351">
    <property type="term" value="P:DNA-templated transcription"/>
    <property type="evidence" value="ECO:0007669"/>
    <property type="project" value="InterPro"/>
</dbReference>
<dbReference type="VEuPathDB" id="FungiDB:I7I50_12533"/>
<dbReference type="PANTHER" id="PTHR47540:SF1">
    <property type="entry name" value="ACTIVATOR OF STRESS GENES 1-RELATED"/>
    <property type="match status" value="1"/>
</dbReference>
<dbReference type="GO" id="GO:0043565">
    <property type="term" value="F:sequence-specific DNA binding"/>
    <property type="evidence" value="ECO:0007669"/>
    <property type="project" value="TreeGrafter"/>
</dbReference>
<evidence type="ECO:0000259" key="10">
    <source>
        <dbReference type="PROSITE" id="PS50048"/>
    </source>
</evidence>
<dbReference type="SMART" id="SM00906">
    <property type="entry name" value="Fungal_trans"/>
    <property type="match status" value="1"/>
</dbReference>
<keyword evidence="4" id="KW-0805">Transcription regulation</keyword>
<keyword evidence="6" id="KW-0804">Transcription</keyword>
<feature type="transmembrane region" description="Helical" evidence="9">
    <location>
        <begin position="627"/>
        <end position="646"/>
    </location>
</feature>
<dbReference type="GO" id="GO:0000981">
    <property type="term" value="F:DNA-binding transcription factor activity, RNA polymerase II-specific"/>
    <property type="evidence" value="ECO:0007669"/>
    <property type="project" value="InterPro"/>
</dbReference>
<dbReference type="GeneID" id="69039711"/>
<dbReference type="GO" id="GO:0008270">
    <property type="term" value="F:zinc ion binding"/>
    <property type="evidence" value="ECO:0007669"/>
    <property type="project" value="InterPro"/>
</dbReference>
<feature type="compositionally biased region" description="Basic and acidic residues" evidence="8">
    <location>
        <begin position="1028"/>
        <end position="1037"/>
    </location>
</feature>
<feature type="compositionally biased region" description="Gly residues" evidence="8">
    <location>
        <begin position="14"/>
        <end position="24"/>
    </location>
</feature>
<feature type="region of interest" description="Disordered" evidence="8">
    <location>
        <begin position="940"/>
        <end position="990"/>
    </location>
</feature>
<protein>
    <recommendedName>
        <fullName evidence="10">Zn(2)-C6 fungal-type domain-containing protein</fullName>
    </recommendedName>
</protein>
<organism evidence="11 12">
    <name type="scientific">Ajellomyces capsulatus (strain G186AR / H82 / ATCC MYA-2454 / RMSCC 2432)</name>
    <name type="common">Darling's disease fungus</name>
    <name type="synonym">Histoplasma capsulatum</name>
    <dbReference type="NCBI Taxonomy" id="447093"/>
    <lineage>
        <taxon>Eukaryota</taxon>
        <taxon>Fungi</taxon>
        <taxon>Dikarya</taxon>
        <taxon>Ascomycota</taxon>
        <taxon>Pezizomycotina</taxon>
        <taxon>Eurotiomycetes</taxon>
        <taxon>Eurotiomycetidae</taxon>
        <taxon>Onygenales</taxon>
        <taxon>Ajellomycetaceae</taxon>
        <taxon>Histoplasma</taxon>
    </lineage>
</organism>
<evidence type="ECO:0000256" key="4">
    <source>
        <dbReference type="ARBA" id="ARBA00023015"/>
    </source>
</evidence>